<reference evidence="2 3" key="1">
    <citation type="submission" date="2020-02" db="EMBL/GenBank/DDBJ databases">
        <authorList>
            <person name="Ferguson B K."/>
        </authorList>
    </citation>
    <scope>NUCLEOTIDE SEQUENCE [LARGE SCALE GENOMIC DNA]</scope>
</reference>
<accession>A0A6H5I2A7</accession>
<feature type="region of interest" description="Disordered" evidence="1">
    <location>
        <begin position="27"/>
        <end position="58"/>
    </location>
</feature>
<protein>
    <submittedName>
        <fullName evidence="2">Uncharacterized protein</fullName>
    </submittedName>
</protein>
<evidence type="ECO:0000313" key="2">
    <source>
        <dbReference type="EMBL" id="CAB0029959.1"/>
    </source>
</evidence>
<proteinExistence type="predicted"/>
<dbReference type="EMBL" id="CADCXV010000384">
    <property type="protein sequence ID" value="CAB0029959.1"/>
    <property type="molecule type" value="Genomic_DNA"/>
</dbReference>
<feature type="compositionally biased region" description="Low complexity" evidence="1">
    <location>
        <begin position="27"/>
        <end position="43"/>
    </location>
</feature>
<dbReference type="Proteomes" id="UP000479190">
    <property type="component" value="Unassembled WGS sequence"/>
</dbReference>
<sequence>MNTLTRSGPGVLFSRRQPSIVEHTATSRLRSELRSTTTRSLRSQGKREHRSPSVCPAPAHGLCLSEASKSFGSERSTSNDALIVWPPCGAFGGRGRSSRNGALFQKRNNFSEIRTEHQYETPASEQQRETETEITRMAFVVATASESCAYGATDCTGDHRAAEATETLRFTKT</sequence>
<keyword evidence="3" id="KW-1185">Reference proteome</keyword>
<gene>
    <name evidence="2" type="ORF">TBRA_LOCUS1977</name>
</gene>
<dbReference type="AlphaFoldDB" id="A0A6H5I2A7"/>
<evidence type="ECO:0000256" key="1">
    <source>
        <dbReference type="SAM" id="MobiDB-lite"/>
    </source>
</evidence>
<evidence type="ECO:0000313" key="3">
    <source>
        <dbReference type="Proteomes" id="UP000479190"/>
    </source>
</evidence>
<name>A0A6H5I2A7_9HYME</name>
<organism evidence="2 3">
    <name type="scientific">Trichogramma brassicae</name>
    <dbReference type="NCBI Taxonomy" id="86971"/>
    <lineage>
        <taxon>Eukaryota</taxon>
        <taxon>Metazoa</taxon>
        <taxon>Ecdysozoa</taxon>
        <taxon>Arthropoda</taxon>
        <taxon>Hexapoda</taxon>
        <taxon>Insecta</taxon>
        <taxon>Pterygota</taxon>
        <taxon>Neoptera</taxon>
        <taxon>Endopterygota</taxon>
        <taxon>Hymenoptera</taxon>
        <taxon>Apocrita</taxon>
        <taxon>Proctotrupomorpha</taxon>
        <taxon>Chalcidoidea</taxon>
        <taxon>Trichogrammatidae</taxon>
        <taxon>Trichogramma</taxon>
    </lineage>
</organism>